<dbReference type="EMBL" id="CP015756">
    <property type="protein sequence ID" value="APC41034.1"/>
    <property type="molecule type" value="Genomic_DNA"/>
</dbReference>
<evidence type="ECO:0000313" key="1">
    <source>
        <dbReference type="EMBL" id="APC41034.1"/>
    </source>
</evidence>
<dbReference type="AlphaFoldDB" id="A0A1J0GI33"/>
<dbReference type="OrthoDB" id="1898799at2"/>
<gene>
    <name evidence="1" type="ORF">A7L45_13590</name>
</gene>
<sequence length="294" mass="33532">MNKVAQHTIIDVGNYFIKYIGGNMGSFSAKYTTDYQSYPDSFQRVEIDEFTTYLTIGEFSKEYDKTNKENFIPQLMYAICKANSGDVIKTNLCLMLPIMQMASKQKLIDIVSKNKHTKLKFNGVDKEIFIEDTLILPEGYSSYFSLSKEQKMGDICIIDCGSRTINLSILENGKVVKLQTIKLGSYDLYTKIKNIENKDYSEEDIQRLIDNKIITVEEKEYTLFLSNILNSIKPYANLNTYKVYWTGGTSLMLKEYIKQLSLKASFVLNNASTSNVDGASEACKKVWSNGNKQE</sequence>
<name>A0A1J0GI33_9CLOT</name>
<dbReference type="SUPFAM" id="SSF53067">
    <property type="entry name" value="Actin-like ATPase domain"/>
    <property type="match status" value="2"/>
</dbReference>
<dbReference type="Proteomes" id="UP000182569">
    <property type="component" value="Chromosome"/>
</dbReference>
<organism evidence="1 2">
    <name type="scientific">Clostridium estertheticum subsp. estertheticum</name>
    <dbReference type="NCBI Taxonomy" id="1552"/>
    <lineage>
        <taxon>Bacteria</taxon>
        <taxon>Bacillati</taxon>
        <taxon>Bacillota</taxon>
        <taxon>Clostridia</taxon>
        <taxon>Eubacteriales</taxon>
        <taxon>Clostridiaceae</taxon>
        <taxon>Clostridium</taxon>
    </lineage>
</organism>
<dbReference type="RefSeq" id="WP_071613327.1">
    <property type="nucleotide sequence ID" value="NZ_CP015756.1"/>
</dbReference>
<evidence type="ECO:0000313" key="2">
    <source>
        <dbReference type="Proteomes" id="UP000182569"/>
    </source>
</evidence>
<reference evidence="2" key="1">
    <citation type="journal article" date="2016" name="Front. Microbiol.">
        <title>Complete Genome Sequence of Clostridium estertheticum DSM 8809, a Microbe Identified in Spoiled Vacuum Packed Beef.</title>
        <authorList>
            <person name="Yu Z."/>
            <person name="Gunn L."/>
            <person name="Brennan E."/>
            <person name="Reid R."/>
            <person name="Wall P.G."/>
            <person name="Gaora O.P."/>
            <person name="Hurley D."/>
            <person name="Bolton D."/>
            <person name="Fanning S."/>
        </authorList>
    </citation>
    <scope>NUCLEOTIDE SEQUENCE [LARGE SCALE GENOMIC DNA]</scope>
    <source>
        <strain evidence="2">DSM 8809</strain>
    </source>
</reference>
<dbReference type="KEGG" id="ceu:A7L45_13590"/>
<dbReference type="STRING" id="1552.A7L45_13590"/>
<proteinExistence type="predicted"/>
<keyword evidence="2" id="KW-1185">Reference proteome</keyword>
<dbReference type="Gene3D" id="3.30.420.40">
    <property type="match status" value="2"/>
</dbReference>
<dbReference type="InterPro" id="IPR043129">
    <property type="entry name" value="ATPase_NBD"/>
</dbReference>
<protein>
    <submittedName>
        <fullName evidence="1">Heat-shock protein Hsp70</fullName>
    </submittedName>
</protein>
<accession>A0A1J0GI33</accession>
<dbReference type="CDD" id="cd10227">
    <property type="entry name" value="ASKHA_NBD_ParM-like"/>
    <property type="match status" value="1"/>
</dbReference>